<dbReference type="GO" id="GO:0003677">
    <property type="term" value="F:DNA binding"/>
    <property type="evidence" value="ECO:0007669"/>
    <property type="project" value="UniProtKB-UniRule"/>
</dbReference>
<reference evidence="7" key="1">
    <citation type="journal article" date="2020" name="Stud. Mycol.">
        <title>101 Dothideomycetes genomes: a test case for predicting lifestyles and emergence of pathogens.</title>
        <authorList>
            <person name="Haridas S."/>
            <person name="Albert R."/>
            <person name="Binder M."/>
            <person name="Bloem J."/>
            <person name="Labutti K."/>
            <person name="Salamov A."/>
            <person name="Andreopoulos B."/>
            <person name="Baker S."/>
            <person name="Barry K."/>
            <person name="Bills G."/>
            <person name="Bluhm B."/>
            <person name="Cannon C."/>
            <person name="Castanera R."/>
            <person name="Culley D."/>
            <person name="Daum C."/>
            <person name="Ezra D."/>
            <person name="Gonzalez J."/>
            <person name="Henrissat B."/>
            <person name="Kuo A."/>
            <person name="Liang C."/>
            <person name="Lipzen A."/>
            <person name="Lutzoni F."/>
            <person name="Magnuson J."/>
            <person name="Mondo S."/>
            <person name="Nolan M."/>
            <person name="Ohm R."/>
            <person name="Pangilinan J."/>
            <person name="Park H.-J."/>
            <person name="Ramirez L."/>
            <person name="Alfaro M."/>
            <person name="Sun H."/>
            <person name="Tritt A."/>
            <person name="Yoshinaga Y."/>
            <person name="Zwiers L.-H."/>
            <person name="Turgeon B."/>
            <person name="Goodwin S."/>
            <person name="Spatafora J."/>
            <person name="Crous P."/>
            <person name="Grigoriev I."/>
        </authorList>
    </citation>
    <scope>NUCLEOTIDE SEQUENCE</scope>
    <source>
        <strain evidence="7">CBS 133067</strain>
    </source>
</reference>
<protein>
    <recommendedName>
        <fullName evidence="6">Homeobox domain-containing protein</fullName>
    </recommendedName>
</protein>
<feature type="region of interest" description="Disordered" evidence="5">
    <location>
        <begin position="269"/>
        <end position="395"/>
    </location>
</feature>
<dbReference type="Pfam" id="PF05920">
    <property type="entry name" value="Homeobox_KN"/>
    <property type="match status" value="1"/>
</dbReference>
<accession>A0A9P4IJ57</accession>
<dbReference type="CDD" id="cd00086">
    <property type="entry name" value="homeodomain"/>
    <property type="match status" value="1"/>
</dbReference>
<dbReference type="OrthoDB" id="10056939at2759"/>
<dbReference type="EMBL" id="ML978122">
    <property type="protein sequence ID" value="KAF2102591.1"/>
    <property type="molecule type" value="Genomic_DNA"/>
</dbReference>
<feature type="compositionally biased region" description="Polar residues" evidence="5">
    <location>
        <begin position="269"/>
        <end position="279"/>
    </location>
</feature>
<dbReference type="GO" id="GO:0005634">
    <property type="term" value="C:nucleus"/>
    <property type="evidence" value="ECO:0007669"/>
    <property type="project" value="UniProtKB-SubCell"/>
</dbReference>
<dbReference type="SUPFAM" id="SSF46689">
    <property type="entry name" value="Homeodomain-like"/>
    <property type="match status" value="1"/>
</dbReference>
<evidence type="ECO:0000256" key="4">
    <source>
        <dbReference type="PROSITE-ProRule" id="PRU00108"/>
    </source>
</evidence>
<feature type="compositionally biased region" description="Polar residues" evidence="5">
    <location>
        <begin position="358"/>
        <end position="371"/>
    </location>
</feature>
<dbReference type="InterPro" id="IPR001356">
    <property type="entry name" value="HD"/>
</dbReference>
<keyword evidence="8" id="KW-1185">Reference proteome</keyword>
<evidence type="ECO:0000256" key="5">
    <source>
        <dbReference type="SAM" id="MobiDB-lite"/>
    </source>
</evidence>
<evidence type="ECO:0000256" key="1">
    <source>
        <dbReference type="ARBA" id="ARBA00023125"/>
    </source>
</evidence>
<gene>
    <name evidence="7" type="ORF">NA57DRAFT_71579</name>
</gene>
<evidence type="ECO:0000256" key="3">
    <source>
        <dbReference type="ARBA" id="ARBA00023242"/>
    </source>
</evidence>
<evidence type="ECO:0000256" key="2">
    <source>
        <dbReference type="ARBA" id="ARBA00023155"/>
    </source>
</evidence>
<dbReference type="GO" id="GO:0006355">
    <property type="term" value="P:regulation of DNA-templated transcription"/>
    <property type="evidence" value="ECO:0007669"/>
    <property type="project" value="InterPro"/>
</dbReference>
<dbReference type="AlphaFoldDB" id="A0A9P4IJ57"/>
<comment type="subcellular location">
    <subcellularLocation>
        <location evidence="4">Nucleus</location>
    </subcellularLocation>
</comment>
<evidence type="ECO:0000313" key="8">
    <source>
        <dbReference type="Proteomes" id="UP000799772"/>
    </source>
</evidence>
<dbReference type="Proteomes" id="UP000799772">
    <property type="component" value="Unassembled WGS sequence"/>
</dbReference>
<dbReference type="PROSITE" id="PS00028">
    <property type="entry name" value="ZINC_FINGER_C2H2_1"/>
    <property type="match status" value="1"/>
</dbReference>
<dbReference type="InterPro" id="IPR050224">
    <property type="entry name" value="TALE_homeobox"/>
</dbReference>
<keyword evidence="1 4" id="KW-0238">DNA-binding</keyword>
<keyword evidence="2 4" id="KW-0371">Homeobox</keyword>
<evidence type="ECO:0000313" key="7">
    <source>
        <dbReference type="EMBL" id="KAF2102591.1"/>
    </source>
</evidence>
<feature type="compositionally biased region" description="Low complexity" evidence="5">
    <location>
        <begin position="285"/>
        <end position="325"/>
    </location>
</feature>
<feature type="DNA-binding region" description="Homeobox" evidence="4">
    <location>
        <begin position="142"/>
        <end position="204"/>
    </location>
</feature>
<dbReference type="Gene3D" id="1.10.10.60">
    <property type="entry name" value="Homeodomain-like"/>
    <property type="match status" value="1"/>
</dbReference>
<organism evidence="7 8">
    <name type="scientific">Rhizodiscina lignyota</name>
    <dbReference type="NCBI Taxonomy" id="1504668"/>
    <lineage>
        <taxon>Eukaryota</taxon>
        <taxon>Fungi</taxon>
        <taxon>Dikarya</taxon>
        <taxon>Ascomycota</taxon>
        <taxon>Pezizomycotina</taxon>
        <taxon>Dothideomycetes</taxon>
        <taxon>Pleosporomycetidae</taxon>
        <taxon>Aulographales</taxon>
        <taxon>Rhizodiscinaceae</taxon>
        <taxon>Rhizodiscina</taxon>
    </lineage>
</organism>
<comment type="caution">
    <text evidence="7">The sequence shown here is derived from an EMBL/GenBank/DDBJ whole genome shotgun (WGS) entry which is preliminary data.</text>
</comment>
<feature type="compositionally biased region" description="Basic and acidic residues" evidence="5">
    <location>
        <begin position="372"/>
        <end position="387"/>
    </location>
</feature>
<dbReference type="PROSITE" id="PS50071">
    <property type="entry name" value="HOMEOBOX_2"/>
    <property type="match status" value="1"/>
</dbReference>
<sequence length="589" mass="65799">MAFSMNSRPLSPISYHDEESSYLNTFEVPYPAGPEAWTLFNEHSNDLQHVGMAFATQDFYQNLEAVAEPNWDAGQCRRQRLPENDYTSPAGLSIYTDGQVSSVDEVPILTATDTSVTTTGTSPEEFRSPVRTTTNDEQPSPLRHTGRNFHPSSIAPLREWFDQNLNDPYPSKEIKEMLAARSGLEPRQVNNWFINARKRQLPRPGTGPVVLHDLTSSPESLSTSAFAPHPSTSMASYPPFGMELEPLVEQEHNMPTNLWPTSAPHGLLSTQNIFQSGPQSDLFRSPSSAGSHAAASPSDFHLPFPSSNTTSPSSTIIPRTPSNTSFTSQLEPSPLGFTPRRGLRRHFRGARPGPRRSPVTSSGPTSNSNRSPAHDNSDSHSDHDHGTETPASSRSGEIFQCTFPNCGKSFSSKTWKRHEETKHLPRFQWTCMATGFIIQHTSPTTTPNPAFSPFSFGSSPAVYTQTTSCAFCGKLNPDPQTHAQECEHRLSDCLCRPGAERTFTRKDHLFQHLRNFHRFTPADTSFGAEWKSKVEYSNRSWGCGFCGERLSSWEKRARHLRTHFREGWRVEDGWDDRKVKGYGYGGGYR</sequence>
<feature type="region of interest" description="Disordered" evidence="5">
    <location>
        <begin position="114"/>
        <end position="149"/>
    </location>
</feature>
<dbReference type="InterPro" id="IPR009057">
    <property type="entry name" value="Homeodomain-like_sf"/>
</dbReference>
<name>A0A9P4IJ57_9PEZI</name>
<dbReference type="InterPro" id="IPR013087">
    <property type="entry name" value="Znf_C2H2_type"/>
</dbReference>
<feature type="domain" description="Homeobox" evidence="6">
    <location>
        <begin position="140"/>
        <end position="203"/>
    </location>
</feature>
<dbReference type="PANTHER" id="PTHR11850">
    <property type="entry name" value="HOMEOBOX PROTEIN TRANSCRIPTION FACTORS"/>
    <property type="match status" value="1"/>
</dbReference>
<keyword evidence="3 4" id="KW-0539">Nucleus</keyword>
<dbReference type="InterPro" id="IPR008422">
    <property type="entry name" value="KN_HD"/>
</dbReference>
<evidence type="ECO:0000259" key="6">
    <source>
        <dbReference type="PROSITE" id="PS50071"/>
    </source>
</evidence>
<dbReference type="SMART" id="SM00355">
    <property type="entry name" value="ZnF_C2H2"/>
    <property type="match status" value="2"/>
</dbReference>
<proteinExistence type="predicted"/>
<dbReference type="SMART" id="SM00389">
    <property type="entry name" value="HOX"/>
    <property type="match status" value="1"/>
</dbReference>